<dbReference type="Gene3D" id="3.40.50.300">
    <property type="entry name" value="P-loop containing nucleotide triphosphate hydrolases"/>
    <property type="match status" value="1"/>
</dbReference>
<feature type="region of interest" description="Disordered" evidence="4">
    <location>
        <begin position="187"/>
        <end position="207"/>
    </location>
</feature>
<keyword evidence="2" id="KW-0547">Nucleotide-binding</keyword>
<dbReference type="Pfam" id="PF00071">
    <property type="entry name" value="Ras"/>
    <property type="match status" value="1"/>
</dbReference>
<evidence type="ECO:0000256" key="1">
    <source>
        <dbReference type="ARBA" id="ARBA00006270"/>
    </source>
</evidence>
<dbReference type="PROSITE" id="PS51419">
    <property type="entry name" value="RAB"/>
    <property type="match status" value="1"/>
</dbReference>
<comment type="similarity">
    <text evidence="1">Belongs to the small GTPase superfamily. Rab family.</text>
</comment>
<dbReference type="PANTHER" id="PTHR47981">
    <property type="entry name" value="RAB FAMILY"/>
    <property type="match status" value="1"/>
</dbReference>
<dbReference type="GO" id="GO:0003924">
    <property type="term" value="F:GTPase activity"/>
    <property type="evidence" value="ECO:0007669"/>
    <property type="project" value="InterPro"/>
</dbReference>
<reference evidence="5 6" key="1">
    <citation type="journal article" date="2013" name="Genome Biol.">
        <title>Genome of Acanthamoeba castellanii highlights extensive lateral gene transfer and early evolution of tyrosine kinase signaling.</title>
        <authorList>
            <person name="Clarke M."/>
            <person name="Lohan A.J."/>
            <person name="Liu B."/>
            <person name="Lagkouvardos I."/>
            <person name="Roy S."/>
            <person name="Zafar N."/>
            <person name="Bertelli C."/>
            <person name="Schilde C."/>
            <person name="Kianianmomeni A."/>
            <person name="Burglin T.R."/>
            <person name="Frech C."/>
            <person name="Turcotte B."/>
            <person name="Kopec K.O."/>
            <person name="Synnott J.M."/>
            <person name="Choo C."/>
            <person name="Paponov I."/>
            <person name="Finkler A."/>
            <person name="Soon Heng Tan C."/>
            <person name="Hutchins A.P."/>
            <person name="Weinmeier T."/>
            <person name="Rattei T."/>
            <person name="Chu J.S."/>
            <person name="Gimenez G."/>
            <person name="Irimia M."/>
            <person name="Rigden D.J."/>
            <person name="Fitzpatrick D.A."/>
            <person name="Lorenzo-Morales J."/>
            <person name="Bateman A."/>
            <person name="Chiu C.H."/>
            <person name="Tang P."/>
            <person name="Hegemann P."/>
            <person name="Fromm H."/>
            <person name="Raoult D."/>
            <person name="Greub G."/>
            <person name="Miranda-Saavedra D."/>
            <person name="Chen N."/>
            <person name="Nash P."/>
            <person name="Ginger M.L."/>
            <person name="Horn M."/>
            <person name="Schaap P."/>
            <person name="Caler L."/>
            <person name="Loftus B."/>
        </authorList>
    </citation>
    <scope>NUCLEOTIDE SEQUENCE [LARGE SCALE GENOMIC DNA]</scope>
    <source>
        <strain evidence="5 6">Neff</strain>
    </source>
</reference>
<dbReference type="VEuPathDB" id="AmoebaDB:ACA1_384340"/>
<sequence length="207" mass="22846">MGLCESREEEEDGVRLATADTDAIVRSLGGDGKYCKGEFKERYKSTIGSDFATKDLSVDDRYVTLQIWDTAGQERFQSLGVAFYRGSDCCVLARTTQRSSHSSCWATKSICVEHRAQALNHAKTEITTTKPTTGKPEVSEDEAKEWCKKHGNIPHLLVSAKEGTNLDEAFTLLADIAIQRLHAPLSTAASSVRSRHDKEGVYSSSPW</sequence>
<dbReference type="SUPFAM" id="SSF52540">
    <property type="entry name" value="P-loop containing nucleoside triphosphate hydrolases"/>
    <property type="match status" value="1"/>
</dbReference>
<keyword evidence="6" id="KW-1185">Reference proteome</keyword>
<dbReference type="PANTHER" id="PTHR47981:SF20">
    <property type="entry name" value="RAS-RELATED PROTEIN RAB-7A"/>
    <property type="match status" value="1"/>
</dbReference>
<evidence type="ECO:0000256" key="4">
    <source>
        <dbReference type="SAM" id="MobiDB-lite"/>
    </source>
</evidence>
<dbReference type="InterPro" id="IPR001806">
    <property type="entry name" value="Small_GTPase"/>
</dbReference>
<keyword evidence="3" id="KW-0342">GTP-binding</keyword>
<dbReference type="InterPro" id="IPR027417">
    <property type="entry name" value="P-loop_NTPase"/>
</dbReference>
<dbReference type="AlphaFoldDB" id="L8HBE5"/>
<dbReference type="KEGG" id="acan:ACA1_384340"/>
<name>L8HBE5_ACACF</name>
<dbReference type="PRINTS" id="PR00449">
    <property type="entry name" value="RASTRNSFRMNG"/>
</dbReference>
<dbReference type="SMART" id="SM00173">
    <property type="entry name" value="RAS"/>
    <property type="match status" value="1"/>
</dbReference>
<dbReference type="GO" id="GO:0005525">
    <property type="term" value="F:GTP binding"/>
    <property type="evidence" value="ECO:0007669"/>
    <property type="project" value="UniProtKB-KW"/>
</dbReference>
<proteinExistence type="inferred from homology"/>
<evidence type="ECO:0000256" key="3">
    <source>
        <dbReference type="ARBA" id="ARBA00023134"/>
    </source>
</evidence>
<organism evidence="5 6">
    <name type="scientific">Acanthamoeba castellanii (strain ATCC 30010 / Neff)</name>
    <dbReference type="NCBI Taxonomy" id="1257118"/>
    <lineage>
        <taxon>Eukaryota</taxon>
        <taxon>Amoebozoa</taxon>
        <taxon>Discosea</taxon>
        <taxon>Longamoebia</taxon>
        <taxon>Centramoebida</taxon>
        <taxon>Acanthamoebidae</taxon>
        <taxon>Acanthamoeba</taxon>
    </lineage>
</organism>
<dbReference type="EMBL" id="KB007900">
    <property type="protein sequence ID" value="ELR21711.1"/>
    <property type="molecule type" value="Genomic_DNA"/>
</dbReference>
<evidence type="ECO:0000256" key="2">
    <source>
        <dbReference type="ARBA" id="ARBA00022741"/>
    </source>
</evidence>
<dbReference type="GeneID" id="14922620"/>
<dbReference type="Proteomes" id="UP000011083">
    <property type="component" value="Unassembled WGS sequence"/>
</dbReference>
<evidence type="ECO:0000313" key="5">
    <source>
        <dbReference type="EMBL" id="ELR21711.1"/>
    </source>
</evidence>
<evidence type="ECO:0000313" key="6">
    <source>
        <dbReference type="Proteomes" id="UP000011083"/>
    </source>
</evidence>
<dbReference type="RefSeq" id="XP_004347093.1">
    <property type="nucleotide sequence ID" value="XM_004347043.1"/>
</dbReference>
<dbReference type="STRING" id="1257118.L8HBE5"/>
<gene>
    <name evidence="5" type="ORF">ACA1_384340</name>
</gene>
<accession>L8HBE5</accession>
<dbReference type="SMART" id="SM00174">
    <property type="entry name" value="RHO"/>
    <property type="match status" value="1"/>
</dbReference>
<protein>
    <submittedName>
        <fullName evidence="5">Ras subfamily protein</fullName>
    </submittedName>
</protein>
<dbReference type="SMART" id="SM00175">
    <property type="entry name" value="RAB"/>
    <property type="match status" value="1"/>
</dbReference>